<feature type="transmembrane region" description="Helical" evidence="1">
    <location>
        <begin position="69"/>
        <end position="89"/>
    </location>
</feature>
<evidence type="ECO:0008006" key="4">
    <source>
        <dbReference type="Google" id="ProtNLM"/>
    </source>
</evidence>
<feature type="transmembrane region" description="Helical" evidence="1">
    <location>
        <begin position="164"/>
        <end position="186"/>
    </location>
</feature>
<feature type="transmembrane region" description="Helical" evidence="1">
    <location>
        <begin position="28"/>
        <end position="49"/>
    </location>
</feature>
<feature type="transmembrane region" description="Helical" evidence="1">
    <location>
        <begin position="400"/>
        <end position="416"/>
    </location>
</feature>
<accession>D9SE06</accession>
<feature type="transmembrane region" description="Helical" evidence="1">
    <location>
        <begin position="132"/>
        <end position="152"/>
    </location>
</feature>
<dbReference type="AlphaFoldDB" id="D9SE06"/>
<protein>
    <recommendedName>
        <fullName evidence="4">O-antigen polymerase</fullName>
    </recommendedName>
</protein>
<reference evidence="2 3" key="1">
    <citation type="submission" date="2010-08" db="EMBL/GenBank/DDBJ databases">
        <title>Complete sequence of Gallionella capsiferriformans ES-2.</title>
        <authorList>
            <consortium name="US DOE Joint Genome Institute"/>
            <person name="Lucas S."/>
            <person name="Copeland A."/>
            <person name="Lapidus A."/>
            <person name="Cheng J.-F."/>
            <person name="Bruce D."/>
            <person name="Goodwin L."/>
            <person name="Pitluck S."/>
            <person name="Chertkov O."/>
            <person name="Davenport K.W."/>
            <person name="Detter J.C."/>
            <person name="Han C."/>
            <person name="Tapia R."/>
            <person name="Land M."/>
            <person name="Hauser L."/>
            <person name="Chang Y.-J."/>
            <person name="Jeffries C."/>
            <person name="Kyrpides N."/>
            <person name="Ivanova N."/>
            <person name="Mikhailova N."/>
            <person name="Shelobolina E.S."/>
            <person name="Picardal F."/>
            <person name="Roden E."/>
            <person name="Emerson D."/>
            <person name="Woyke T."/>
        </authorList>
    </citation>
    <scope>NUCLEOTIDE SEQUENCE [LARGE SCALE GENOMIC DNA]</scope>
    <source>
        <strain evidence="2 3">ES-2</strain>
    </source>
</reference>
<feature type="transmembrane region" description="Helical" evidence="1">
    <location>
        <begin position="278"/>
        <end position="300"/>
    </location>
</feature>
<gene>
    <name evidence="2" type="ordered locus">Galf_2836</name>
</gene>
<dbReference type="Proteomes" id="UP000001235">
    <property type="component" value="Chromosome"/>
</dbReference>
<feature type="transmembrane region" description="Helical" evidence="1">
    <location>
        <begin position="101"/>
        <end position="120"/>
    </location>
</feature>
<dbReference type="EMBL" id="CP002159">
    <property type="protein sequence ID" value="ADL56828.1"/>
    <property type="molecule type" value="Genomic_DNA"/>
</dbReference>
<organism evidence="2 3">
    <name type="scientific">Gallionella capsiferriformans (strain ES-2)</name>
    <name type="common">Gallionella ferruginea capsiferriformans (strain ES-2)</name>
    <dbReference type="NCBI Taxonomy" id="395494"/>
    <lineage>
        <taxon>Bacteria</taxon>
        <taxon>Pseudomonadati</taxon>
        <taxon>Pseudomonadota</taxon>
        <taxon>Betaproteobacteria</taxon>
        <taxon>Nitrosomonadales</taxon>
        <taxon>Gallionellaceae</taxon>
        <taxon>Gallionella</taxon>
    </lineage>
</organism>
<evidence type="ECO:0000313" key="2">
    <source>
        <dbReference type="EMBL" id="ADL56828.1"/>
    </source>
</evidence>
<name>D9SE06_GALCS</name>
<evidence type="ECO:0000256" key="1">
    <source>
        <dbReference type="SAM" id="Phobius"/>
    </source>
</evidence>
<feature type="transmembrane region" description="Helical" evidence="1">
    <location>
        <begin position="239"/>
        <end position="272"/>
    </location>
</feature>
<feature type="transmembrane region" description="Helical" evidence="1">
    <location>
        <begin position="6"/>
        <end position="21"/>
    </location>
</feature>
<keyword evidence="1" id="KW-1133">Transmembrane helix</keyword>
<dbReference type="HOGENOM" id="CLU_600982_0_0_4"/>
<evidence type="ECO:0000313" key="3">
    <source>
        <dbReference type="Proteomes" id="UP000001235"/>
    </source>
</evidence>
<feature type="transmembrane region" description="Helical" evidence="1">
    <location>
        <begin position="368"/>
        <end position="388"/>
    </location>
</feature>
<dbReference type="STRING" id="395494.Galf_2836"/>
<feature type="transmembrane region" description="Helical" evidence="1">
    <location>
        <begin position="422"/>
        <end position="439"/>
    </location>
</feature>
<feature type="transmembrane region" description="Helical" evidence="1">
    <location>
        <begin position="206"/>
        <end position="227"/>
    </location>
</feature>
<dbReference type="KEGG" id="gca:Galf_2836"/>
<keyword evidence="1" id="KW-0812">Transmembrane</keyword>
<keyword evidence="1" id="KW-0472">Membrane</keyword>
<proteinExistence type="predicted"/>
<dbReference type="OrthoDB" id="9823573at2"/>
<sequence length="455" mass="51045">MKIDVFEIINVVTVFGFLVLMKQRRDVATLLIILFFYGMLHFAFAALALTSSESANLLVVMHQEGGGALAKMSTLVLLGSVFFVLFGHAHNGYLTIKRNEIKIIISTLFGMAALLCGYFFNIRQGDGLQLKNVASIEAMLAFLLVGFVGFLGNNTLKTESISKWFLGGLFILFFADGIAFYEIFWHHSWAGTLESSGAMVYRASSILFNPNLLAFWASFVYLGCAYGMHAYNGHQKIMLMGMILASIAIYLSGARSAGYLLLGVLFISVLLLQKRVNWWSLIILPLTFFTMYFGIRWFVIPIFNSDKGWHEIVLLGDRFAASPLYLINYALFKFGYLANVPAEISLSIEGRFVGEGRDSGWLVLYQDVGLVGTIAMLWICTMSFWWAVRSYIATHSVSSVYALMILCYCVMTGLVMRMQIFPVWLFISVFLAPCLVLWSRDLDSKLIPSGIKCTY</sequence>
<keyword evidence="3" id="KW-1185">Reference proteome</keyword>
<dbReference type="RefSeq" id="WP_013294730.1">
    <property type="nucleotide sequence ID" value="NC_014394.1"/>
</dbReference>